<accession>A0ABD6CWW5</accession>
<comment type="cofactor">
    <cofactor evidence="1">
        <name>pyridoxal 5'-phosphate</name>
        <dbReference type="ChEBI" id="CHEBI:597326"/>
    </cofactor>
</comment>
<dbReference type="PIRSF" id="PIRSF001434">
    <property type="entry name" value="CGS"/>
    <property type="match status" value="1"/>
</dbReference>
<dbReference type="PANTHER" id="PTHR43797">
    <property type="entry name" value="HOMOCYSTEINE/CYSTEINE SYNTHASE"/>
    <property type="match status" value="1"/>
</dbReference>
<gene>
    <name evidence="6" type="ORF">ACFSBJ_05725</name>
</gene>
<protein>
    <submittedName>
        <fullName evidence="6">O-acetylhomoserine aminocarboxypropyltransferase/cysteine synthase family protein</fullName>
    </submittedName>
</protein>
<keyword evidence="7" id="KW-1185">Reference proteome</keyword>
<sequence length="431" mass="46145">MADEDDAPGFHTRSLHAGQSSDPSTGARAPPIYQTTSYVFDDADDAAGQFALEKEGHIYSRLMNPTVGTLQERLASLEGGVGAAATASGMASLDLATFLLAEAGDNIVTASALYGGTYTYFTHTVERRGISTRFVDTLDYDAYAEAIDDDTAYVHLETIGNPALVTPDIERVADIAHEHGVPLFVDNTFATPYLCRPLEHGADLVWDSTTKWLHGSGSTVGGVLVDGGTFDWGTHADDYPEIGQDNPAYHGVNFHETFAPAGFTYAAIARGLRDLGNTQSPFDAWVTLQNLESFPMRMERHCENAMAVAEHLADHPEVAWVNYPGLDSHETHEMASEYLDGGYGGMITFGLAEGYEAAKGTVNNVELASLLANVGDAKTLVIHPASTTHQQLTDEEQAAAGVTPDMVRLSVGLEDIEDIVADLDQAIDAAT</sequence>
<evidence type="ECO:0000313" key="7">
    <source>
        <dbReference type="Proteomes" id="UP001597075"/>
    </source>
</evidence>
<evidence type="ECO:0000256" key="1">
    <source>
        <dbReference type="ARBA" id="ARBA00001933"/>
    </source>
</evidence>
<comment type="similarity">
    <text evidence="2">Belongs to the trans-sulfuration enzymes family.</text>
</comment>
<dbReference type="InterPro" id="IPR015421">
    <property type="entry name" value="PyrdxlP-dep_Trfase_major"/>
</dbReference>
<dbReference type="FunFam" id="3.40.640.10:FF:000035">
    <property type="entry name" value="O-succinylhomoserine sulfhydrylase"/>
    <property type="match status" value="1"/>
</dbReference>
<dbReference type="AlphaFoldDB" id="A0ABD6CWW5"/>
<proteinExistence type="inferred from homology"/>
<comment type="caution">
    <text evidence="6">The sequence shown here is derived from an EMBL/GenBank/DDBJ whole genome shotgun (WGS) entry which is preliminary data.</text>
</comment>
<organism evidence="6 7">
    <name type="scientific">Haloplanus ruber</name>
    <dbReference type="NCBI Taxonomy" id="869892"/>
    <lineage>
        <taxon>Archaea</taxon>
        <taxon>Methanobacteriati</taxon>
        <taxon>Methanobacteriota</taxon>
        <taxon>Stenosarchaea group</taxon>
        <taxon>Halobacteria</taxon>
        <taxon>Halobacteriales</taxon>
        <taxon>Haloferacaceae</taxon>
        <taxon>Haloplanus</taxon>
    </lineage>
</organism>
<evidence type="ECO:0000313" key="6">
    <source>
        <dbReference type="EMBL" id="MFD1633233.1"/>
    </source>
</evidence>
<dbReference type="RefSeq" id="WP_256405872.1">
    <property type="nucleotide sequence ID" value="NZ_CP187151.1"/>
</dbReference>
<evidence type="ECO:0000256" key="5">
    <source>
        <dbReference type="SAM" id="MobiDB-lite"/>
    </source>
</evidence>
<dbReference type="CDD" id="cd00614">
    <property type="entry name" value="CGS_like"/>
    <property type="match status" value="1"/>
</dbReference>
<dbReference type="PANTHER" id="PTHR43797:SF2">
    <property type="entry name" value="HOMOCYSTEINE_CYSTEINE SYNTHASE"/>
    <property type="match status" value="1"/>
</dbReference>
<keyword evidence="4" id="KW-0663">Pyridoxal phosphate</keyword>
<dbReference type="SUPFAM" id="SSF53383">
    <property type="entry name" value="PLP-dependent transferases"/>
    <property type="match status" value="1"/>
</dbReference>
<dbReference type="NCBIfam" id="TIGR01326">
    <property type="entry name" value="OAH_OAS_sulfhy"/>
    <property type="match status" value="1"/>
</dbReference>
<keyword evidence="3" id="KW-0808">Transferase</keyword>
<dbReference type="GO" id="GO:1901605">
    <property type="term" value="P:alpha-amino acid metabolic process"/>
    <property type="evidence" value="ECO:0007669"/>
    <property type="project" value="UniProtKB-ARBA"/>
</dbReference>
<name>A0ABD6CWW5_9EURY</name>
<dbReference type="Gene3D" id="3.40.640.10">
    <property type="entry name" value="Type I PLP-dependent aspartate aminotransferase-like (Major domain)"/>
    <property type="match status" value="1"/>
</dbReference>
<feature type="region of interest" description="Disordered" evidence="5">
    <location>
        <begin position="1"/>
        <end position="29"/>
    </location>
</feature>
<dbReference type="InterPro" id="IPR006235">
    <property type="entry name" value="OAc-hSer/O-AcSer_sulfhydrylase"/>
</dbReference>
<dbReference type="GO" id="GO:0016740">
    <property type="term" value="F:transferase activity"/>
    <property type="evidence" value="ECO:0007669"/>
    <property type="project" value="UniProtKB-KW"/>
</dbReference>
<dbReference type="InterPro" id="IPR015422">
    <property type="entry name" value="PyrdxlP-dep_Trfase_small"/>
</dbReference>
<dbReference type="Pfam" id="PF01053">
    <property type="entry name" value="Cys_Met_Meta_PP"/>
    <property type="match status" value="1"/>
</dbReference>
<dbReference type="Gene3D" id="3.90.1150.10">
    <property type="entry name" value="Aspartate Aminotransferase, domain 1"/>
    <property type="match status" value="1"/>
</dbReference>
<dbReference type="InterPro" id="IPR015424">
    <property type="entry name" value="PyrdxlP-dep_Trfase"/>
</dbReference>
<dbReference type="Proteomes" id="UP001597075">
    <property type="component" value="Unassembled WGS sequence"/>
</dbReference>
<evidence type="ECO:0000256" key="3">
    <source>
        <dbReference type="ARBA" id="ARBA00022679"/>
    </source>
</evidence>
<evidence type="ECO:0000256" key="2">
    <source>
        <dbReference type="ARBA" id="ARBA00009077"/>
    </source>
</evidence>
<reference evidence="6 7" key="1">
    <citation type="journal article" date="2019" name="Int. J. Syst. Evol. Microbiol.">
        <title>The Global Catalogue of Microorganisms (GCM) 10K type strain sequencing project: providing services to taxonomists for standard genome sequencing and annotation.</title>
        <authorList>
            <consortium name="The Broad Institute Genomics Platform"/>
            <consortium name="The Broad Institute Genome Sequencing Center for Infectious Disease"/>
            <person name="Wu L."/>
            <person name="Ma J."/>
        </authorList>
    </citation>
    <scope>NUCLEOTIDE SEQUENCE [LARGE SCALE GENOMIC DNA]</scope>
    <source>
        <strain evidence="6 7">CGMCC 1.10594</strain>
    </source>
</reference>
<dbReference type="EMBL" id="JBHUDL010000009">
    <property type="protein sequence ID" value="MFD1633233.1"/>
    <property type="molecule type" value="Genomic_DNA"/>
</dbReference>
<evidence type="ECO:0000256" key="4">
    <source>
        <dbReference type="ARBA" id="ARBA00022898"/>
    </source>
</evidence>
<dbReference type="InterPro" id="IPR000277">
    <property type="entry name" value="Cys/Met-Metab_PyrdxlP-dep_enz"/>
</dbReference>
<dbReference type="GO" id="GO:0000096">
    <property type="term" value="P:sulfur amino acid metabolic process"/>
    <property type="evidence" value="ECO:0007669"/>
    <property type="project" value="UniProtKB-ARBA"/>
</dbReference>